<name>A0ABQ8VAY2_9AGAR</name>
<reference evidence="2" key="1">
    <citation type="submission" date="2022-08" db="EMBL/GenBank/DDBJ databases">
        <title>A Global Phylogenomic Analysis of the Shiitake Genus Lentinula.</title>
        <authorList>
            <consortium name="DOE Joint Genome Institute"/>
            <person name="Sierra-Patev S."/>
            <person name="Min B."/>
            <person name="Naranjo-Ortiz M."/>
            <person name="Looney B."/>
            <person name="Konkel Z."/>
            <person name="Slot J.C."/>
            <person name="Sakamoto Y."/>
            <person name="Steenwyk J.L."/>
            <person name="Rokas A."/>
            <person name="Carro J."/>
            <person name="Camarero S."/>
            <person name="Ferreira P."/>
            <person name="Molpeceres G."/>
            <person name="Ruiz-Duenas F.J."/>
            <person name="Serrano A."/>
            <person name="Henrissat B."/>
            <person name="Drula E."/>
            <person name="Hughes K.W."/>
            <person name="Mata J.L."/>
            <person name="Ishikawa N.K."/>
            <person name="Vargas-Isla R."/>
            <person name="Ushijima S."/>
            <person name="Smith C.A."/>
            <person name="Ahrendt S."/>
            <person name="Andreopoulos W."/>
            <person name="He G."/>
            <person name="Labutti K."/>
            <person name="Lipzen A."/>
            <person name="Ng V."/>
            <person name="Riley R."/>
            <person name="Sandor L."/>
            <person name="Barry K."/>
            <person name="Martinez A.T."/>
            <person name="Xiao Y."/>
            <person name="Gibbons J.G."/>
            <person name="Terashima K."/>
            <person name="Grigoriev I.V."/>
            <person name="Hibbett D.S."/>
        </authorList>
    </citation>
    <scope>NUCLEOTIDE SEQUENCE</scope>
    <source>
        <strain evidence="2">RHP3577 ss4</strain>
    </source>
</reference>
<accession>A0ABQ8VAY2</accession>
<feature type="region of interest" description="Disordered" evidence="1">
    <location>
        <begin position="215"/>
        <end position="235"/>
    </location>
</feature>
<dbReference type="EMBL" id="JANVFT010000065">
    <property type="protein sequence ID" value="KAJ4478578.1"/>
    <property type="molecule type" value="Genomic_DNA"/>
</dbReference>
<gene>
    <name evidence="2" type="ORF">C8R41DRAFT_983124</name>
</gene>
<comment type="caution">
    <text evidence="2">The sequence shown here is derived from an EMBL/GenBank/DDBJ whole genome shotgun (WGS) entry which is preliminary data.</text>
</comment>
<feature type="region of interest" description="Disordered" evidence="1">
    <location>
        <begin position="808"/>
        <end position="893"/>
    </location>
</feature>
<feature type="compositionally biased region" description="Polar residues" evidence="1">
    <location>
        <begin position="691"/>
        <end position="720"/>
    </location>
</feature>
<feature type="compositionally biased region" description="Basic and acidic residues" evidence="1">
    <location>
        <begin position="851"/>
        <end position="869"/>
    </location>
</feature>
<feature type="region of interest" description="Disordered" evidence="1">
    <location>
        <begin position="176"/>
        <end position="200"/>
    </location>
</feature>
<feature type="compositionally biased region" description="Basic and acidic residues" evidence="1">
    <location>
        <begin position="815"/>
        <end position="839"/>
    </location>
</feature>
<feature type="region of interest" description="Disordered" evidence="1">
    <location>
        <begin position="691"/>
        <end position="777"/>
    </location>
</feature>
<evidence type="ECO:0000313" key="2">
    <source>
        <dbReference type="EMBL" id="KAJ4478578.1"/>
    </source>
</evidence>
<keyword evidence="3" id="KW-1185">Reference proteome</keyword>
<feature type="compositionally biased region" description="Basic residues" evidence="1">
    <location>
        <begin position="177"/>
        <end position="187"/>
    </location>
</feature>
<feature type="compositionally biased region" description="Polar residues" evidence="1">
    <location>
        <begin position="765"/>
        <end position="777"/>
    </location>
</feature>
<organism evidence="2 3">
    <name type="scientific">Lentinula lateritia</name>
    <dbReference type="NCBI Taxonomy" id="40482"/>
    <lineage>
        <taxon>Eukaryota</taxon>
        <taxon>Fungi</taxon>
        <taxon>Dikarya</taxon>
        <taxon>Basidiomycota</taxon>
        <taxon>Agaricomycotina</taxon>
        <taxon>Agaricomycetes</taxon>
        <taxon>Agaricomycetidae</taxon>
        <taxon>Agaricales</taxon>
        <taxon>Marasmiineae</taxon>
        <taxon>Omphalotaceae</taxon>
        <taxon>Lentinula</taxon>
    </lineage>
</organism>
<feature type="compositionally biased region" description="Basic and acidic residues" evidence="1">
    <location>
        <begin position="884"/>
        <end position="893"/>
    </location>
</feature>
<proteinExistence type="predicted"/>
<sequence>MTGANYMGGKRNAAKARVRDSASRAQKRYFGAQRLNLAANRGSGMTEKSGVNLILDLAQTNGSTKSIPDIKLAHARQNSSNTTNQIVGYIPDPIRISPCTPKSQLRLSKISMDSNHTSSARIKPSRILQALDTCERRSHPTYPDVKAFIHFFEKAFALRAAMDEVLSLSDLAGLSRRPGRNLKRHHSSSSPCPREESSKQHKAALQFLTSSDSSTFTSTEVSDLGPSRRESSSDFEEAVVESQFAFNIPDDGVLGKDDKQGYSSDNNISATWTVYPNRKTDSPEMTRYIGPADRSSHRPLSRLSEPKHLNVTSSSPSYHVNSDNPMEYPHTSNSFSQTTPESNIFDYEDPWMAIGVMLGVEKTPLKPLKKRDFRKILAEIPTPVATPTSNVNIFATNDLVPDIIAGSSSPSRLSDSKVRVSPSTHANTDAARNQFRIFSPSVQTQPIFPNTFRSLVSYSSDEANFDPLSSPTDVKRLQPVLDFSIDPGRGIANQAQSDILTNIRPRSGSSEFSSPNYAREGKAGSYLAPEQELPLFPNLCNDLDDVNTNDHRASNRAADLSSSPLFGHSLYSSSSHTRGQVLPRHRRQRHELTHMHNLHHIPDGLSDFQGVAASQGGDPSSPSLTPIQFALSPRRSNFDSKYHVNFPFSAIAQAGDEYLHTPEQRTRIGTYKNRTPHDDTDALTIRLVTTTKQSTADSPSIVNPDVSSPNDLQLHASQSDQLRDNRRFAPASIPRLNPRTKLSTELDTSLHRAPAGYRSPAVCPTNATENLPRNPQTRRMPLLSRFNASHAIPSSQSTLPTLFLKSPARPSARNYSHENTSKETDFQDTRQSTREDNQKTEIVFPTPARSIVRDSASKPEEEEVRERGLVESNVSKQPIPSAEVRSEKHSSREALRFSLFVDDEIVSDSESE</sequence>
<evidence type="ECO:0000313" key="3">
    <source>
        <dbReference type="Proteomes" id="UP001150217"/>
    </source>
</evidence>
<evidence type="ECO:0000256" key="1">
    <source>
        <dbReference type="SAM" id="MobiDB-lite"/>
    </source>
</evidence>
<dbReference type="Proteomes" id="UP001150217">
    <property type="component" value="Unassembled WGS sequence"/>
</dbReference>
<protein>
    <submittedName>
        <fullName evidence="2">Uncharacterized protein</fullName>
    </submittedName>
</protein>